<keyword evidence="2" id="KW-1185">Reference proteome</keyword>
<dbReference type="EMBL" id="VUJU01000363">
    <property type="protein sequence ID" value="KAF0770930.1"/>
    <property type="molecule type" value="Genomic_DNA"/>
</dbReference>
<accession>A0A6G0ZJ01</accession>
<dbReference type="Proteomes" id="UP000478052">
    <property type="component" value="Unassembled WGS sequence"/>
</dbReference>
<gene>
    <name evidence="1" type="ORF">FWK35_00008554</name>
</gene>
<dbReference type="AlphaFoldDB" id="A0A6G0ZJ01"/>
<evidence type="ECO:0000313" key="1">
    <source>
        <dbReference type="EMBL" id="KAF0770930.1"/>
    </source>
</evidence>
<proteinExistence type="predicted"/>
<reference evidence="1 2" key="1">
    <citation type="submission" date="2019-08" db="EMBL/GenBank/DDBJ databases">
        <title>Whole genome of Aphis craccivora.</title>
        <authorList>
            <person name="Voronova N.V."/>
            <person name="Shulinski R.S."/>
            <person name="Bandarenka Y.V."/>
            <person name="Zhorov D.G."/>
            <person name="Warner D."/>
        </authorList>
    </citation>
    <scope>NUCLEOTIDE SEQUENCE [LARGE SCALE GENOMIC DNA]</scope>
    <source>
        <strain evidence="1">180601</strain>
        <tissue evidence="1">Whole Body</tissue>
    </source>
</reference>
<sequence>MIITSRNNAPTSNFGGGFRWKSEYPWCIIELNFQKFLTFFDSNLYEICRKRENLERNDNDLSSNDFKYFISRRYLKILPLRLKITSLRNLKHTPVV</sequence>
<evidence type="ECO:0000313" key="2">
    <source>
        <dbReference type="Proteomes" id="UP000478052"/>
    </source>
</evidence>
<name>A0A6G0ZJ01_APHCR</name>
<protein>
    <submittedName>
        <fullName evidence="1">Uncharacterized protein</fullName>
    </submittedName>
</protein>
<comment type="caution">
    <text evidence="1">The sequence shown here is derived from an EMBL/GenBank/DDBJ whole genome shotgun (WGS) entry which is preliminary data.</text>
</comment>
<organism evidence="1 2">
    <name type="scientific">Aphis craccivora</name>
    <name type="common">Cowpea aphid</name>
    <dbReference type="NCBI Taxonomy" id="307492"/>
    <lineage>
        <taxon>Eukaryota</taxon>
        <taxon>Metazoa</taxon>
        <taxon>Ecdysozoa</taxon>
        <taxon>Arthropoda</taxon>
        <taxon>Hexapoda</taxon>
        <taxon>Insecta</taxon>
        <taxon>Pterygota</taxon>
        <taxon>Neoptera</taxon>
        <taxon>Paraneoptera</taxon>
        <taxon>Hemiptera</taxon>
        <taxon>Sternorrhyncha</taxon>
        <taxon>Aphidomorpha</taxon>
        <taxon>Aphidoidea</taxon>
        <taxon>Aphididae</taxon>
        <taxon>Aphidini</taxon>
        <taxon>Aphis</taxon>
        <taxon>Aphis</taxon>
    </lineage>
</organism>